<dbReference type="Proteomes" id="UP000480266">
    <property type="component" value="Unassembled WGS sequence"/>
</dbReference>
<gene>
    <name evidence="1" type="ORF">G4V63_06810</name>
</gene>
<feature type="non-terminal residue" evidence="1">
    <location>
        <position position="1"/>
    </location>
</feature>
<accession>A0A7C9REN2</accession>
<comment type="caution">
    <text evidence="1">The sequence shown here is derived from an EMBL/GenBank/DDBJ whole genome shotgun (WGS) entry which is preliminary data.</text>
</comment>
<proteinExistence type="predicted"/>
<organism evidence="1 2">
    <name type="scientific">Candidatus Afipia apatlaquensis</name>
    <dbReference type="NCBI Taxonomy" id="2712852"/>
    <lineage>
        <taxon>Bacteria</taxon>
        <taxon>Pseudomonadati</taxon>
        <taxon>Pseudomonadota</taxon>
        <taxon>Alphaproteobacteria</taxon>
        <taxon>Hyphomicrobiales</taxon>
        <taxon>Nitrobacteraceae</taxon>
        <taxon>Afipia</taxon>
    </lineage>
</organism>
<name>A0A7C9REN2_9BRAD</name>
<evidence type="ECO:0000313" key="1">
    <source>
        <dbReference type="EMBL" id="NGX94942.1"/>
    </source>
</evidence>
<keyword evidence="2" id="KW-1185">Reference proteome</keyword>
<sequence>LIAHLGPIGRALTPDRVVDFMTRRKVPVEKP</sequence>
<dbReference type="EMBL" id="JAAMRR010000356">
    <property type="protein sequence ID" value="NGX94942.1"/>
    <property type="molecule type" value="Genomic_DNA"/>
</dbReference>
<reference evidence="1" key="1">
    <citation type="submission" date="2020-02" db="EMBL/GenBank/DDBJ databases">
        <title>Draft genome sequence of Candidatus Afipia apatlaquensis IBT-C3, a potential strain for decolorization of textile dyes.</title>
        <authorList>
            <person name="Sanchez-Reyes A."/>
            <person name="Breton-Deval L."/>
            <person name="Mangelson H."/>
            <person name="Sanchez-Flores A."/>
        </authorList>
    </citation>
    <scope>NUCLEOTIDE SEQUENCE [LARGE SCALE GENOMIC DNA]</scope>
    <source>
        <strain evidence="1">IBT-C3</strain>
    </source>
</reference>
<protein>
    <submittedName>
        <fullName evidence="1">Short-chain dehydrogenase/reductase</fullName>
    </submittedName>
</protein>
<evidence type="ECO:0000313" key="2">
    <source>
        <dbReference type="Proteomes" id="UP000480266"/>
    </source>
</evidence>
<dbReference type="AlphaFoldDB" id="A0A7C9REN2"/>